<feature type="signal peptide" evidence="1">
    <location>
        <begin position="1"/>
        <end position="15"/>
    </location>
</feature>
<organism evidence="2 3">
    <name type="scientific">Athelia psychrophila</name>
    <dbReference type="NCBI Taxonomy" id="1759441"/>
    <lineage>
        <taxon>Eukaryota</taxon>
        <taxon>Fungi</taxon>
        <taxon>Dikarya</taxon>
        <taxon>Basidiomycota</taxon>
        <taxon>Agaricomycotina</taxon>
        <taxon>Agaricomycetes</taxon>
        <taxon>Agaricomycetidae</taxon>
        <taxon>Atheliales</taxon>
        <taxon>Atheliaceae</taxon>
        <taxon>Athelia</taxon>
    </lineage>
</organism>
<name>A0A166QWK3_9AGAM</name>
<keyword evidence="1" id="KW-0732">Signal</keyword>
<dbReference type="OrthoDB" id="3203373at2759"/>
<reference evidence="2 3" key="1">
    <citation type="journal article" date="2016" name="Mol. Biol. Evol.">
        <title>Comparative Genomics of Early-Diverging Mushroom-Forming Fungi Provides Insights into the Origins of Lignocellulose Decay Capabilities.</title>
        <authorList>
            <person name="Nagy L.G."/>
            <person name="Riley R."/>
            <person name="Tritt A."/>
            <person name="Adam C."/>
            <person name="Daum C."/>
            <person name="Floudas D."/>
            <person name="Sun H."/>
            <person name="Yadav J.S."/>
            <person name="Pangilinan J."/>
            <person name="Larsson K.H."/>
            <person name="Matsuura K."/>
            <person name="Barry K."/>
            <person name="Labutti K."/>
            <person name="Kuo R."/>
            <person name="Ohm R.A."/>
            <person name="Bhattacharya S.S."/>
            <person name="Shirouzu T."/>
            <person name="Yoshinaga Y."/>
            <person name="Martin F.M."/>
            <person name="Grigoriev I.V."/>
            <person name="Hibbett D.S."/>
        </authorList>
    </citation>
    <scope>NUCLEOTIDE SEQUENCE [LARGE SCALE GENOMIC DNA]</scope>
    <source>
        <strain evidence="2 3">CBS 109695</strain>
    </source>
</reference>
<dbReference type="Proteomes" id="UP000076532">
    <property type="component" value="Unassembled WGS sequence"/>
</dbReference>
<keyword evidence="3" id="KW-1185">Reference proteome</keyword>
<dbReference type="SUPFAM" id="SSF52047">
    <property type="entry name" value="RNI-like"/>
    <property type="match status" value="1"/>
</dbReference>
<dbReference type="AlphaFoldDB" id="A0A166QWK3"/>
<proteinExistence type="predicted"/>
<dbReference type="EMBL" id="KV417508">
    <property type="protein sequence ID" value="KZP27637.1"/>
    <property type="molecule type" value="Genomic_DNA"/>
</dbReference>
<sequence>MVHSLNLITIPLCLPAFKSLISLELVDVWIDSDDPTGWVAFRDVLMALESLDYLELRLGCFSVTPHCLPVVLPTIRFLNVDASACPGALGLLISCVQAASVTTLSLAAWGGVDVEDQLNLADDLELHFPSLKHLILAKVVVLDHVQVDMFARRFPDIERLTCWSECLAICDIDKVIIAIVRGNADNEVGVGVGGGARWPQLRTIAVSTPELEEHYNASALESMIQKLQDVIQCWKNAGHGIRKLILPISISRTGTEAMTELGKIVEIGQYHVDWPQFADPLYKRVVGE</sequence>
<accession>A0A166QWK3</accession>
<evidence type="ECO:0000313" key="2">
    <source>
        <dbReference type="EMBL" id="KZP27637.1"/>
    </source>
</evidence>
<protein>
    <recommendedName>
        <fullName evidence="4">F-box domain-containing protein</fullName>
    </recommendedName>
</protein>
<evidence type="ECO:0008006" key="4">
    <source>
        <dbReference type="Google" id="ProtNLM"/>
    </source>
</evidence>
<gene>
    <name evidence="2" type="ORF">FIBSPDRAFT_928126</name>
</gene>
<evidence type="ECO:0000256" key="1">
    <source>
        <dbReference type="SAM" id="SignalP"/>
    </source>
</evidence>
<feature type="chain" id="PRO_5012949602" description="F-box domain-containing protein" evidence="1">
    <location>
        <begin position="16"/>
        <end position="288"/>
    </location>
</feature>
<evidence type="ECO:0000313" key="3">
    <source>
        <dbReference type="Proteomes" id="UP000076532"/>
    </source>
</evidence>